<dbReference type="KEGG" id="sliu:111357533"/>
<reference evidence="3" key="1">
    <citation type="submission" date="2025-08" db="UniProtKB">
        <authorList>
            <consortium name="RefSeq"/>
        </authorList>
    </citation>
    <scope>IDENTIFICATION</scope>
    <source>
        <strain evidence="3">Ishihara</strain>
        <tissue evidence="3">Whole body</tissue>
    </source>
</reference>
<feature type="chain" id="PRO_5039948017" evidence="1">
    <location>
        <begin position="30"/>
        <end position="154"/>
    </location>
</feature>
<protein>
    <submittedName>
        <fullName evidence="3">Uncharacterized protein LOC111357533</fullName>
    </submittedName>
</protein>
<keyword evidence="2" id="KW-1185">Reference proteome</keyword>
<evidence type="ECO:0000256" key="1">
    <source>
        <dbReference type="SAM" id="SignalP"/>
    </source>
</evidence>
<dbReference type="AlphaFoldDB" id="A0A9J7EC09"/>
<gene>
    <name evidence="3" type="primary">LOC111357533</name>
</gene>
<sequence>MKSYFDTYIPKMTAKLLVLLVVVAALAEAQVTQITLPDENRNHISNPLIGFGISIPKFWFDILQSCHVIYPNGFTYEVYPNNNLPAGPISFTPAVQPFTACGVGFLHPPESFSGVYELMSLVNHTDASFTLTRQRFNIVITMSELWQADDDQKI</sequence>
<dbReference type="Proteomes" id="UP000301870">
    <property type="component" value="Chromosome 25"/>
</dbReference>
<feature type="signal peptide" evidence="1">
    <location>
        <begin position="1"/>
        <end position="29"/>
    </location>
</feature>
<name>A0A9J7EC09_SPOLT</name>
<dbReference type="OrthoDB" id="7358924at2759"/>
<evidence type="ECO:0000313" key="2">
    <source>
        <dbReference type="Proteomes" id="UP000301870"/>
    </source>
</evidence>
<evidence type="ECO:0000313" key="3">
    <source>
        <dbReference type="RefSeq" id="XP_022828046.1"/>
    </source>
</evidence>
<dbReference type="GeneID" id="111357533"/>
<keyword evidence="1" id="KW-0732">Signal</keyword>
<organism evidence="2 3">
    <name type="scientific">Spodoptera litura</name>
    <name type="common">Asian cotton leafworm</name>
    <dbReference type="NCBI Taxonomy" id="69820"/>
    <lineage>
        <taxon>Eukaryota</taxon>
        <taxon>Metazoa</taxon>
        <taxon>Ecdysozoa</taxon>
        <taxon>Arthropoda</taxon>
        <taxon>Hexapoda</taxon>
        <taxon>Insecta</taxon>
        <taxon>Pterygota</taxon>
        <taxon>Neoptera</taxon>
        <taxon>Endopterygota</taxon>
        <taxon>Lepidoptera</taxon>
        <taxon>Glossata</taxon>
        <taxon>Ditrysia</taxon>
        <taxon>Noctuoidea</taxon>
        <taxon>Noctuidae</taxon>
        <taxon>Amphipyrinae</taxon>
        <taxon>Spodoptera</taxon>
    </lineage>
</organism>
<accession>A0A9J7EC09</accession>
<dbReference type="RefSeq" id="XP_022828046.1">
    <property type="nucleotide sequence ID" value="XM_022972278.1"/>
</dbReference>
<proteinExistence type="predicted"/>